<dbReference type="Proteomes" id="UP001208771">
    <property type="component" value="Unassembled WGS sequence"/>
</dbReference>
<organism evidence="2 3">
    <name type="scientific">Ectorhizobium quercum</name>
    <dbReference type="NCBI Taxonomy" id="2965071"/>
    <lineage>
        <taxon>Bacteria</taxon>
        <taxon>Pseudomonadati</taxon>
        <taxon>Pseudomonadota</taxon>
        <taxon>Alphaproteobacteria</taxon>
        <taxon>Hyphomicrobiales</taxon>
        <taxon>Rhizobiaceae</taxon>
        <taxon>Ectorhizobium</taxon>
    </lineage>
</organism>
<accession>A0AAE3N0R6</accession>
<reference evidence="2" key="1">
    <citation type="submission" date="2022-07" db="EMBL/GenBank/DDBJ databases">
        <title>Ectorhizobium quercum gen.nov., sp. nov.</title>
        <authorList>
            <person name="Ma T."/>
            <person name="Li Y."/>
        </authorList>
    </citation>
    <scope>NUCLEOTIDE SEQUENCE</scope>
    <source>
        <strain evidence="2">BDR2-2</strain>
    </source>
</reference>
<proteinExistence type="predicted"/>
<dbReference type="AlphaFoldDB" id="A0AAE3N0R6"/>
<dbReference type="EMBL" id="JANFPI010000002">
    <property type="protein sequence ID" value="MCX8996722.1"/>
    <property type="molecule type" value="Genomic_DNA"/>
</dbReference>
<feature type="region of interest" description="Disordered" evidence="1">
    <location>
        <begin position="268"/>
        <end position="295"/>
    </location>
</feature>
<sequence>MIEYALLFALGFLTAALLAVAIAPAIHRRIVAYTERRIYATMPISPEEVRAQKDMERAVYAAEAARIGHDLRQERDARLAAARQAEDMAAEAARLKAETDDLKLHIEEMNTAAADMRTENRRLGMHNADLKAALDLSQTTIDTLRKEIGLHEERARRLETDISGLRLDVAARQAENENLAARVQALRNERDLLRNDYLQSTSSLSDLERRSGQSEDRLARLEQKTLQQAADLADMETRLERRQREVEQLRERLRDLLRQNESLKLSLSLAGADEQVPDQAGPPVDEVDDEMPRENREVERLEKRSKALMERIRAAETDRDDDALREELADLAAAMTAYAGGRGQNAERIREILIASPPVRDGGRISLAARIKTAMAEREIGKE</sequence>
<keyword evidence="3" id="KW-1185">Reference proteome</keyword>
<name>A0AAE3N0R6_9HYPH</name>
<evidence type="ECO:0000313" key="3">
    <source>
        <dbReference type="Proteomes" id="UP001208771"/>
    </source>
</evidence>
<gene>
    <name evidence="2" type="ORF">NOF55_06350</name>
</gene>
<evidence type="ECO:0000313" key="2">
    <source>
        <dbReference type="EMBL" id="MCX8996722.1"/>
    </source>
</evidence>
<evidence type="ECO:0000256" key="1">
    <source>
        <dbReference type="SAM" id="MobiDB-lite"/>
    </source>
</evidence>
<protein>
    <submittedName>
        <fullName evidence="2">Uncharacterized protein</fullName>
    </submittedName>
</protein>
<dbReference type="RefSeq" id="WP_306410502.1">
    <property type="nucleotide sequence ID" value="NZ_JANFPI010000002.1"/>
</dbReference>
<comment type="caution">
    <text evidence="2">The sequence shown here is derived from an EMBL/GenBank/DDBJ whole genome shotgun (WGS) entry which is preliminary data.</text>
</comment>